<dbReference type="Proteomes" id="UP000001937">
    <property type="component" value="Chromosome"/>
</dbReference>
<dbReference type="AlphaFoldDB" id="Q2J8Y5"/>
<dbReference type="EMBL" id="CP000249">
    <property type="protein sequence ID" value="ABD12257.1"/>
    <property type="molecule type" value="Genomic_DNA"/>
</dbReference>
<organism evidence="1 2">
    <name type="scientific">Frankia casuarinae (strain DSM 45818 / CECT 9043 / HFP020203 / CcI3)</name>
    <dbReference type="NCBI Taxonomy" id="106370"/>
    <lineage>
        <taxon>Bacteria</taxon>
        <taxon>Bacillati</taxon>
        <taxon>Actinomycetota</taxon>
        <taxon>Actinomycetes</taxon>
        <taxon>Frankiales</taxon>
        <taxon>Frankiaceae</taxon>
        <taxon>Frankia</taxon>
    </lineage>
</organism>
<reference evidence="1 2" key="1">
    <citation type="journal article" date="2007" name="Genome Res.">
        <title>Genome characteristics of facultatively symbiotic Frankia sp. strains reflect host range and host plant biogeography.</title>
        <authorList>
            <person name="Normand P."/>
            <person name="Lapierre P."/>
            <person name="Tisa L.S."/>
            <person name="Gogarten J.P."/>
            <person name="Alloisio N."/>
            <person name="Bagnarol E."/>
            <person name="Bassi C.A."/>
            <person name="Berry A.M."/>
            <person name="Bickhart D.M."/>
            <person name="Choisne N."/>
            <person name="Couloux A."/>
            <person name="Cournoyer B."/>
            <person name="Cruveiller S."/>
            <person name="Daubin V."/>
            <person name="Demange N."/>
            <person name="Francino M.P."/>
            <person name="Goltsman E."/>
            <person name="Huang Y."/>
            <person name="Kopp O.R."/>
            <person name="Labarre L."/>
            <person name="Lapidus A."/>
            <person name="Lavire C."/>
            <person name="Marechal J."/>
            <person name="Martinez M."/>
            <person name="Mastronunzio J.E."/>
            <person name="Mullin B.C."/>
            <person name="Niemann J."/>
            <person name="Pujic P."/>
            <person name="Rawnsley T."/>
            <person name="Rouy Z."/>
            <person name="Schenowitz C."/>
            <person name="Sellstedt A."/>
            <person name="Tavares F."/>
            <person name="Tomkins J.P."/>
            <person name="Vallenet D."/>
            <person name="Valverde C."/>
            <person name="Wall L.G."/>
            <person name="Wang Y."/>
            <person name="Medigue C."/>
            <person name="Benson D.R."/>
        </authorList>
    </citation>
    <scope>NUCLEOTIDE SEQUENCE [LARGE SCALE GENOMIC DNA]</scope>
    <source>
        <strain evidence="2">DSM 45818 / CECT 9043 / CcI3</strain>
    </source>
</reference>
<proteinExistence type="predicted"/>
<keyword evidence="2" id="KW-1185">Reference proteome</keyword>
<dbReference type="STRING" id="106370.Francci3_2899"/>
<protein>
    <submittedName>
        <fullName evidence="1">Uncharacterized protein</fullName>
    </submittedName>
</protein>
<dbReference type="eggNOG" id="ENOG503399U">
    <property type="taxonomic scope" value="Bacteria"/>
</dbReference>
<sequence length="186" mass="19107">MRHSLRGLAVGSCIASTVLIGTSQISVTAAIAAPAGPVPAPVPDSAVAAGAVGADGLRGRSSPAGITKSARVCYFETRGDDVHVSSSAHEASGHGWWVNIDCDVTKAVVTVQLQEYYSDGTWRNVGAVGRSTVKSGGGAGNRATGRGHCRSGSLTGWRSVIDVDLVGVPDDPNKLVTTGRNIRCRR</sequence>
<dbReference type="RefSeq" id="WP_011437286.1">
    <property type="nucleotide sequence ID" value="NZ_MSEA01000147.1"/>
</dbReference>
<dbReference type="HOGENOM" id="CLU_1452462_0_0_11"/>
<evidence type="ECO:0000313" key="2">
    <source>
        <dbReference type="Proteomes" id="UP000001937"/>
    </source>
</evidence>
<accession>Q2J8Y5</accession>
<dbReference type="KEGG" id="fra:Francci3_2899"/>
<evidence type="ECO:0000313" key="1">
    <source>
        <dbReference type="EMBL" id="ABD12257.1"/>
    </source>
</evidence>
<name>Q2J8Y5_FRACC</name>
<gene>
    <name evidence="1" type="ordered locus">Francci3_2899</name>
</gene>